<dbReference type="EMBL" id="LHXM01000007">
    <property type="protein sequence ID" value="KXA91892.1"/>
    <property type="molecule type" value="Genomic_DNA"/>
</dbReference>
<keyword evidence="6" id="KW-1185">Reference proteome</keyword>
<proteinExistence type="predicted"/>
<dbReference type="PRINTS" id="PR00778">
    <property type="entry name" value="HTHARSR"/>
</dbReference>
<dbReference type="Pfam" id="PF01022">
    <property type="entry name" value="HTH_5"/>
    <property type="match status" value="1"/>
</dbReference>
<keyword evidence="3" id="KW-0804">Transcription</keyword>
<dbReference type="PROSITE" id="PS50987">
    <property type="entry name" value="HTH_ARSR_2"/>
    <property type="match status" value="1"/>
</dbReference>
<accession>A0A133UCH7</accession>
<dbReference type="InterPro" id="IPR011991">
    <property type="entry name" value="ArsR-like_HTH"/>
</dbReference>
<keyword evidence="1" id="KW-0805">Transcription regulation</keyword>
<feature type="domain" description="HTH arsR-type" evidence="4">
    <location>
        <begin position="1"/>
        <end position="94"/>
    </location>
</feature>
<dbReference type="PANTHER" id="PTHR33154:SF36">
    <property type="entry name" value="TRANSCRIPTIONAL REGULATOR"/>
    <property type="match status" value="1"/>
</dbReference>
<organism evidence="5 6">
    <name type="scientific">candidate division MSBL1 archaeon SCGC-AAA259D18</name>
    <dbReference type="NCBI Taxonomy" id="1698262"/>
    <lineage>
        <taxon>Archaea</taxon>
        <taxon>Methanobacteriati</taxon>
        <taxon>Methanobacteriota</taxon>
        <taxon>candidate division MSBL1</taxon>
    </lineage>
</organism>
<evidence type="ECO:0000313" key="6">
    <source>
        <dbReference type="Proteomes" id="UP000070195"/>
    </source>
</evidence>
<dbReference type="PANTHER" id="PTHR33154">
    <property type="entry name" value="TRANSCRIPTIONAL REGULATOR, ARSR FAMILY"/>
    <property type="match status" value="1"/>
</dbReference>
<dbReference type="InterPro" id="IPR051081">
    <property type="entry name" value="HTH_MetalResp_TranReg"/>
</dbReference>
<dbReference type="NCBIfam" id="NF033788">
    <property type="entry name" value="HTH_metalloreg"/>
    <property type="match status" value="1"/>
</dbReference>
<comment type="caution">
    <text evidence="5">The sequence shown here is derived from an EMBL/GenBank/DDBJ whole genome shotgun (WGS) entry which is preliminary data.</text>
</comment>
<name>A0A133UCH7_9EURY</name>
<reference evidence="5 6" key="1">
    <citation type="journal article" date="2016" name="Sci. Rep.">
        <title>Metabolic traits of an uncultured archaeal lineage -MSBL1- from brine pools of the Red Sea.</title>
        <authorList>
            <person name="Mwirichia R."/>
            <person name="Alam I."/>
            <person name="Rashid M."/>
            <person name="Vinu M."/>
            <person name="Ba-Alawi W."/>
            <person name="Anthony Kamau A."/>
            <person name="Kamanda Ngugi D."/>
            <person name="Goker M."/>
            <person name="Klenk H.P."/>
            <person name="Bajic V."/>
            <person name="Stingl U."/>
        </authorList>
    </citation>
    <scope>NUCLEOTIDE SEQUENCE [LARGE SCALE GENOMIC DNA]</scope>
    <source>
        <strain evidence="5">SCGC-AAA259D18</strain>
    </source>
</reference>
<protein>
    <recommendedName>
        <fullName evidence="4">HTH arsR-type domain-containing protein</fullName>
    </recommendedName>
</protein>
<dbReference type="Proteomes" id="UP000070195">
    <property type="component" value="Unassembled WGS sequence"/>
</dbReference>
<evidence type="ECO:0000256" key="1">
    <source>
        <dbReference type="ARBA" id="ARBA00023015"/>
    </source>
</evidence>
<dbReference type="SUPFAM" id="SSF46785">
    <property type="entry name" value="Winged helix' DNA-binding domain"/>
    <property type="match status" value="1"/>
</dbReference>
<dbReference type="GO" id="GO:0003700">
    <property type="term" value="F:DNA-binding transcription factor activity"/>
    <property type="evidence" value="ECO:0007669"/>
    <property type="project" value="InterPro"/>
</dbReference>
<dbReference type="SMART" id="SM00418">
    <property type="entry name" value="HTH_ARSR"/>
    <property type="match status" value="1"/>
</dbReference>
<dbReference type="InterPro" id="IPR036390">
    <property type="entry name" value="WH_DNA-bd_sf"/>
</dbReference>
<evidence type="ECO:0000256" key="3">
    <source>
        <dbReference type="ARBA" id="ARBA00023163"/>
    </source>
</evidence>
<evidence type="ECO:0000313" key="5">
    <source>
        <dbReference type="EMBL" id="KXA91892.1"/>
    </source>
</evidence>
<dbReference type="InterPro" id="IPR036388">
    <property type="entry name" value="WH-like_DNA-bd_sf"/>
</dbReference>
<gene>
    <name evidence="5" type="ORF">AKJ63_00535</name>
</gene>
<dbReference type="CDD" id="cd00090">
    <property type="entry name" value="HTH_ARSR"/>
    <property type="match status" value="1"/>
</dbReference>
<sequence>MNINEKSYSRLFQALADESRMKIILEIREEEKSVTEICSSTGLEQSSVSHHLKCLTNCGFAERRVEGNRRFYSANSSVLDELFSTIDRHIENHRKGIYTCEVLDSE</sequence>
<evidence type="ECO:0000259" key="4">
    <source>
        <dbReference type="PROSITE" id="PS50987"/>
    </source>
</evidence>
<dbReference type="GO" id="GO:0003677">
    <property type="term" value="F:DNA binding"/>
    <property type="evidence" value="ECO:0007669"/>
    <property type="project" value="UniProtKB-KW"/>
</dbReference>
<dbReference type="Gene3D" id="1.10.10.10">
    <property type="entry name" value="Winged helix-like DNA-binding domain superfamily/Winged helix DNA-binding domain"/>
    <property type="match status" value="1"/>
</dbReference>
<dbReference type="InterPro" id="IPR001845">
    <property type="entry name" value="HTH_ArsR_DNA-bd_dom"/>
</dbReference>
<dbReference type="AlphaFoldDB" id="A0A133UCH7"/>
<keyword evidence="2" id="KW-0238">DNA-binding</keyword>
<evidence type="ECO:0000256" key="2">
    <source>
        <dbReference type="ARBA" id="ARBA00023125"/>
    </source>
</evidence>